<organism evidence="1">
    <name type="scientific">bioreactor metagenome</name>
    <dbReference type="NCBI Taxonomy" id="1076179"/>
    <lineage>
        <taxon>unclassified sequences</taxon>
        <taxon>metagenomes</taxon>
        <taxon>ecological metagenomes</taxon>
    </lineage>
</organism>
<comment type="caution">
    <text evidence="1">The sequence shown here is derived from an EMBL/GenBank/DDBJ whole genome shotgun (WGS) entry which is preliminary data.</text>
</comment>
<gene>
    <name evidence="1" type="ORF">SDC9_132882</name>
</gene>
<name>A0A645D8E1_9ZZZZ</name>
<proteinExistence type="predicted"/>
<evidence type="ECO:0000313" key="1">
    <source>
        <dbReference type="EMBL" id="MPM85800.1"/>
    </source>
</evidence>
<reference evidence="1" key="1">
    <citation type="submission" date="2019-08" db="EMBL/GenBank/DDBJ databases">
        <authorList>
            <person name="Kucharzyk K."/>
            <person name="Murdoch R.W."/>
            <person name="Higgins S."/>
            <person name="Loffler F."/>
        </authorList>
    </citation>
    <scope>NUCLEOTIDE SEQUENCE</scope>
</reference>
<dbReference type="EMBL" id="VSSQ01034007">
    <property type="protein sequence ID" value="MPM85800.1"/>
    <property type="molecule type" value="Genomic_DNA"/>
</dbReference>
<protein>
    <submittedName>
        <fullName evidence="1">Uncharacterized protein</fullName>
    </submittedName>
</protein>
<dbReference type="AlphaFoldDB" id="A0A645D8E1"/>
<sequence>MAGDAGHVPFFRKENREIARRQAAAQRIGRVEGEQTVVAVGGIGAFFGQPGGRTVVNILFSAQQGLEIDELAVVFDHARRDRLGQVALDVGVDQPFLQHMLAVGAVGGELTQEFQRLTEFGRFAVRHIAPPVTQKIENHGKAP</sequence>
<accession>A0A645D8E1</accession>